<dbReference type="SUPFAM" id="SSF48452">
    <property type="entry name" value="TPR-like"/>
    <property type="match status" value="1"/>
</dbReference>
<protein>
    <recommendedName>
        <fullName evidence="7">O-antigen ligase-related domain-containing protein</fullName>
    </recommendedName>
</protein>
<feature type="transmembrane region" description="Helical" evidence="6">
    <location>
        <begin position="134"/>
        <end position="156"/>
    </location>
</feature>
<comment type="subcellular location">
    <subcellularLocation>
        <location evidence="1">Membrane</location>
        <topology evidence="1">Multi-pass membrane protein</topology>
    </subcellularLocation>
</comment>
<dbReference type="GO" id="GO:0016020">
    <property type="term" value="C:membrane"/>
    <property type="evidence" value="ECO:0007669"/>
    <property type="project" value="UniProtKB-SubCell"/>
</dbReference>
<sequence length="791" mass="82643">MIVVSPELMGGATPGALLAIVLLAIAAASSAVWLLSATSSGSFVVGRGVALAVTIALSLTILQAVPLPTAFSDRFSPDGVDARASIAALGIDAPSWWPLSASEIATRSQILVGLAIICAFSAATVLCSRGQREWIVRLGATSTLLVALVSLAHVALDLRAPFGMLSEPWWNTPLIGPLLNPNHLSGFVAMGVPLSLAAGLDARARPARIGWFVSGAISAGVVVVCASRGGIASLAIGVLTLAVLIFARRRALSRRVLLASLGGIAVLSMAALVGVALVLDWLRHELEGGSYEKLRLAARGLELALTHPWLGVGRGAFSAAFVRLFGTDERIDHPENIVVQWTSEWGLIVGIALLVTLATAWARGALAARSPAQTGALAAVASIAAHDLVDFALEMPGIAIVASAVLAAAIAPSARREEADDSVAISSRTLAALAGTAFVAVVALGPSIVSLDQRRLQNELLSALRRGDFETFDARIVDAVRAHPSEPVFTLLGAHAAARRGDERVALWLNQTMRLAPGWHEPHRIAARWLTRRGALEQAWLEVREVRDRLPTVAPRVGCDVLAASPDPSLAIRVFGHDMALLDALASCPGLPDEFVAQLDAALVASGLAGPRVRRARRAIAAGRPADALGELDGVAGTPTPSPQVAFVRAEALLALQRPSGAAEALEQLRAHGEAEQERLRRLAEARAAAGDADGMRDAVRDLVASASGAPARVAAARMLLARLERRMGNHGRALRALEEAHRADPSSSALDQIASLSDEVGDVARARRARMEICRRDGRTSAACAPPGVE</sequence>
<evidence type="ECO:0000259" key="7">
    <source>
        <dbReference type="Pfam" id="PF04932"/>
    </source>
</evidence>
<evidence type="ECO:0000256" key="4">
    <source>
        <dbReference type="ARBA" id="ARBA00023136"/>
    </source>
</evidence>
<evidence type="ECO:0000256" key="3">
    <source>
        <dbReference type="ARBA" id="ARBA00022989"/>
    </source>
</evidence>
<feature type="transmembrane region" description="Helical" evidence="6">
    <location>
        <begin position="256"/>
        <end position="279"/>
    </location>
</feature>
<evidence type="ECO:0000256" key="5">
    <source>
        <dbReference type="PROSITE-ProRule" id="PRU00339"/>
    </source>
</evidence>
<keyword evidence="3 6" id="KW-1133">Transmembrane helix</keyword>
<accession>A0A0F6W4E4</accession>
<organism evidence="8 9">
    <name type="scientific">Sandaracinus amylolyticus</name>
    <dbReference type="NCBI Taxonomy" id="927083"/>
    <lineage>
        <taxon>Bacteria</taxon>
        <taxon>Pseudomonadati</taxon>
        <taxon>Myxococcota</taxon>
        <taxon>Polyangia</taxon>
        <taxon>Polyangiales</taxon>
        <taxon>Sandaracinaceae</taxon>
        <taxon>Sandaracinus</taxon>
    </lineage>
</organism>
<evidence type="ECO:0000256" key="1">
    <source>
        <dbReference type="ARBA" id="ARBA00004141"/>
    </source>
</evidence>
<dbReference type="InterPro" id="IPR011990">
    <property type="entry name" value="TPR-like_helical_dom_sf"/>
</dbReference>
<dbReference type="AlphaFoldDB" id="A0A0F6W4E4"/>
<reference evidence="8 9" key="1">
    <citation type="submission" date="2015-03" db="EMBL/GenBank/DDBJ databases">
        <title>Genome assembly of Sandaracinus amylolyticus DSM 53668.</title>
        <authorList>
            <person name="Sharma G."/>
            <person name="Subramanian S."/>
        </authorList>
    </citation>
    <scope>NUCLEOTIDE SEQUENCE [LARGE SCALE GENOMIC DNA]</scope>
    <source>
        <strain evidence="8 9">DSM 53668</strain>
    </source>
</reference>
<dbReference type="KEGG" id="samy:DB32_004157"/>
<keyword evidence="2 6" id="KW-0812">Transmembrane</keyword>
<dbReference type="EMBL" id="CP011125">
    <property type="protein sequence ID" value="AKF07008.1"/>
    <property type="molecule type" value="Genomic_DNA"/>
</dbReference>
<dbReference type="InterPro" id="IPR007016">
    <property type="entry name" value="O-antigen_ligase-rel_domated"/>
</dbReference>
<dbReference type="Pfam" id="PF04932">
    <property type="entry name" value="Wzy_C"/>
    <property type="match status" value="1"/>
</dbReference>
<feature type="transmembrane region" description="Helical" evidence="6">
    <location>
        <begin position="104"/>
        <end position="127"/>
    </location>
</feature>
<feature type="transmembrane region" description="Helical" evidence="6">
    <location>
        <begin position="345"/>
        <end position="367"/>
    </location>
</feature>
<feature type="transmembrane region" description="Helical" evidence="6">
    <location>
        <begin position="430"/>
        <end position="451"/>
    </location>
</feature>
<gene>
    <name evidence="8" type="ORF">DB32_004157</name>
</gene>
<dbReference type="PANTHER" id="PTHR37422">
    <property type="entry name" value="TEICHURONIC ACID BIOSYNTHESIS PROTEIN TUAE"/>
    <property type="match status" value="1"/>
</dbReference>
<feature type="transmembrane region" description="Helical" evidence="6">
    <location>
        <begin position="15"/>
        <end position="36"/>
    </location>
</feature>
<dbReference type="InterPro" id="IPR019734">
    <property type="entry name" value="TPR_rpt"/>
</dbReference>
<feature type="transmembrane region" description="Helical" evidence="6">
    <location>
        <begin position="183"/>
        <end position="200"/>
    </location>
</feature>
<dbReference type="PROSITE" id="PS50005">
    <property type="entry name" value="TPR"/>
    <property type="match status" value="1"/>
</dbReference>
<keyword evidence="9" id="KW-1185">Reference proteome</keyword>
<name>A0A0F6W4E4_9BACT</name>
<evidence type="ECO:0000313" key="8">
    <source>
        <dbReference type="EMBL" id="AKF07008.1"/>
    </source>
</evidence>
<feature type="repeat" description="TPR" evidence="5">
    <location>
        <begin position="715"/>
        <end position="748"/>
    </location>
</feature>
<feature type="transmembrane region" description="Helical" evidence="6">
    <location>
        <begin position="230"/>
        <end position="247"/>
    </location>
</feature>
<dbReference type="Gene3D" id="1.25.40.10">
    <property type="entry name" value="Tetratricopeptide repeat domain"/>
    <property type="match status" value="1"/>
</dbReference>
<feature type="domain" description="O-antigen ligase-related" evidence="7">
    <location>
        <begin position="216"/>
        <end position="353"/>
    </location>
</feature>
<dbReference type="Proteomes" id="UP000034883">
    <property type="component" value="Chromosome"/>
</dbReference>
<dbReference type="InterPro" id="IPR051533">
    <property type="entry name" value="WaaL-like"/>
</dbReference>
<evidence type="ECO:0000256" key="6">
    <source>
        <dbReference type="SAM" id="Phobius"/>
    </source>
</evidence>
<feature type="transmembrane region" description="Helical" evidence="6">
    <location>
        <begin position="388"/>
        <end position="410"/>
    </location>
</feature>
<keyword evidence="4 6" id="KW-0472">Membrane</keyword>
<evidence type="ECO:0000256" key="2">
    <source>
        <dbReference type="ARBA" id="ARBA00022692"/>
    </source>
</evidence>
<evidence type="ECO:0000313" key="9">
    <source>
        <dbReference type="Proteomes" id="UP000034883"/>
    </source>
</evidence>
<dbReference type="PANTHER" id="PTHR37422:SF23">
    <property type="entry name" value="TEICHURONIC ACID BIOSYNTHESIS PROTEIN TUAE"/>
    <property type="match status" value="1"/>
</dbReference>
<proteinExistence type="predicted"/>
<feature type="transmembrane region" description="Helical" evidence="6">
    <location>
        <begin position="207"/>
        <end position="224"/>
    </location>
</feature>
<dbReference type="STRING" id="927083.DB32_004157"/>
<keyword evidence="5" id="KW-0802">TPR repeat</keyword>
<feature type="transmembrane region" description="Helical" evidence="6">
    <location>
        <begin position="48"/>
        <end position="67"/>
    </location>
</feature>